<evidence type="ECO:0000256" key="7">
    <source>
        <dbReference type="ARBA" id="ARBA00022840"/>
    </source>
</evidence>
<keyword evidence="8" id="KW-0902">Two-component regulatory system</keyword>
<proteinExistence type="predicted"/>
<evidence type="ECO:0000256" key="4">
    <source>
        <dbReference type="ARBA" id="ARBA00022679"/>
    </source>
</evidence>
<evidence type="ECO:0000313" key="11">
    <source>
        <dbReference type="EMBL" id="NYE96455.1"/>
    </source>
</evidence>
<sequence length="371" mass="40036">MKFRAAYVRTAVIVVLLVLIGVAGSRFALRWQPEARHLDFWAYLCLVAGPLSLLLRHKFPVLMVGCALFFSGLYLVRGYPTGPQALTFVVAIIFALIAGRRLAAWIGIGLGVLGVVVVNALAGGEYWAVKASALSAWLIILGLIGTGIRLRVERIEQSRRRRQERMAAARSAERLALARDIHDVVAHSLSTINVRASVALHLAQKDPSQIEPALQAIKSTSKEALDEVRELLGVLREDAPLVPASLLERLPKLIEDARGTGLQVSLQSNLSQPLSAEQEAASYRIIQEALTNIVRHAGAQQVSVALNSAAGWLRITVDDDGRGLQGNAEGNGLPGIRERVSGLGGTVEFQPRHPGLSVQVAVPLSQEKVKP</sequence>
<dbReference type="SUPFAM" id="SSF55874">
    <property type="entry name" value="ATPase domain of HSP90 chaperone/DNA topoisomerase II/histidine kinase"/>
    <property type="match status" value="1"/>
</dbReference>
<dbReference type="PANTHER" id="PTHR24421">
    <property type="entry name" value="NITRATE/NITRITE SENSOR PROTEIN NARX-RELATED"/>
    <property type="match status" value="1"/>
</dbReference>
<dbReference type="RefSeq" id="WP_179390110.1">
    <property type="nucleotide sequence ID" value="NZ_JACBYQ010000002.1"/>
</dbReference>
<dbReference type="GO" id="GO:0046983">
    <property type="term" value="F:protein dimerization activity"/>
    <property type="evidence" value="ECO:0007669"/>
    <property type="project" value="InterPro"/>
</dbReference>
<feature type="transmembrane region" description="Helical" evidence="9">
    <location>
        <begin position="38"/>
        <end position="54"/>
    </location>
</feature>
<keyword evidence="5" id="KW-0547">Nucleotide-binding</keyword>
<dbReference type="GO" id="GO:0016020">
    <property type="term" value="C:membrane"/>
    <property type="evidence" value="ECO:0007669"/>
    <property type="project" value="InterPro"/>
</dbReference>
<dbReference type="Pfam" id="PF07730">
    <property type="entry name" value="HisKA_3"/>
    <property type="match status" value="1"/>
</dbReference>
<accession>A0A7Y9S8H2</accession>
<dbReference type="SMART" id="SM00387">
    <property type="entry name" value="HATPase_c"/>
    <property type="match status" value="1"/>
</dbReference>
<keyword evidence="6 11" id="KW-0418">Kinase</keyword>
<evidence type="ECO:0000256" key="1">
    <source>
        <dbReference type="ARBA" id="ARBA00000085"/>
    </source>
</evidence>
<evidence type="ECO:0000256" key="2">
    <source>
        <dbReference type="ARBA" id="ARBA00012438"/>
    </source>
</evidence>
<dbReference type="Gene3D" id="3.30.565.10">
    <property type="entry name" value="Histidine kinase-like ATPase, C-terminal domain"/>
    <property type="match status" value="1"/>
</dbReference>
<dbReference type="InterPro" id="IPR036890">
    <property type="entry name" value="HATPase_C_sf"/>
</dbReference>
<keyword evidence="9" id="KW-1133">Transmembrane helix</keyword>
<comment type="catalytic activity">
    <reaction evidence="1">
        <text>ATP + protein L-histidine = ADP + protein N-phospho-L-histidine.</text>
        <dbReference type="EC" id="2.7.13.3"/>
    </reaction>
</comment>
<dbReference type="EC" id="2.7.13.3" evidence="2"/>
<reference evidence="11 12" key="1">
    <citation type="submission" date="2020-07" db="EMBL/GenBank/DDBJ databases">
        <title>Sequencing the genomes of 1000 actinobacteria strains.</title>
        <authorList>
            <person name="Klenk H.-P."/>
        </authorList>
    </citation>
    <scope>NUCLEOTIDE SEQUENCE [LARGE SCALE GENOMIC DNA]</scope>
    <source>
        <strain evidence="11 12">DSM 102047</strain>
    </source>
</reference>
<keyword evidence="12" id="KW-1185">Reference proteome</keyword>
<name>A0A7Y9S8H2_9MICC</name>
<keyword evidence="7" id="KW-0067">ATP-binding</keyword>
<dbReference type="Proteomes" id="UP000521748">
    <property type="component" value="Unassembled WGS sequence"/>
</dbReference>
<evidence type="ECO:0000313" key="12">
    <source>
        <dbReference type="Proteomes" id="UP000521748"/>
    </source>
</evidence>
<dbReference type="EMBL" id="JACBYQ010000002">
    <property type="protein sequence ID" value="NYE96455.1"/>
    <property type="molecule type" value="Genomic_DNA"/>
</dbReference>
<dbReference type="Gene3D" id="1.20.5.1930">
    <property type="match status" value="1"/>
</dbReference>
<dbReference type="PANTHER" id="PTHR24421:SF10">
    <property type="entry name" value="NITRATE_NITRITE SENSOR PROTEIN NARQ"/>
    <property type="match status" value="1"/>
</dbReference>
<dbReference type="Pfam" id="PF02518">
    <property type="entry name" value="HATPase_c"/>
    <property type="match status" value="1"/>
</dbReference>
<protein>
    <recommendedName>
        <fullName evidence="2">histidine kinase</fullName>
        <ecNumber evidence="2">2.7.13.3</ecNumber>
    </recommendedName>
</protein>
<evidence type="ECO:0000256" key="6">
    <source>
        <dbReference type="ARBA" id="ARBA00022777"/>
    </source>
</evidence>
<feature type="transmembrane region" description="Helical" evidence="9">
    <location>
        <begin position="59"/>
        <end position="76"/>
    </location>
</feature>
<comment type="caution">
    <text evidence="11">The sequence shown here is derived from an EMBL/GenBank/DDBJ whole genome shotgun (WGS) entry which is preliminary data.</text>
</comment>
<feature type="transmembrane region" description="Helical" evidence="9">
    <location>
        <begin position="134"/>
        <end position="152"/>
    </location>
</feature>
<evidence type="ECO:0000256" key="5">
    <source>
        <dbReference type="ARBA" id="ARBA00022741"/>
    </source>
</evidence>
<dbReference type="AlphaFoldDB" id="A0A7Y9S8H2"/>
<dbReference type="GO" id="GO:0000155">
    <property type="term" value="F:phosphorelay sensor kinase activity"/>
    <property type="evidence" value="ECO:0007669"/>
    <property type="project" value="InterPro"/>
</dbReference>
<keyword evidence="4" id="KW-0808">Transferase</keyword>
<evidence type="ECO:0000256" key="9">
    <source>
        <dbReference type="SAM" id="Phobius"/>
    </source>
</evidence>
<keyword evidence="3" id="KW-0597">Phosphoprotein</keyword>
<evidence type="ECO:0000256" key="8">
    <source>
        <dbReference type="ARBA" id="ARBA00023012"/>
    </source>
</evidence>
<keyword evidence="9" id="KW-0472">Membrane</keyword>
<dbReference type="InterPro" id="IPR011712">
    <property type="entry name" value="Sig_transdc_His_kin_sub3_dim/P"/>
</dbReference>
<evidence type="ECO:0000256" key="3">
    <source>
        <dbReference type="ARBA" id="ARBA00022553"/>
    </source>
</evidence>
<dbReference type="GO" id="GO:0005524">
    <property type="term" value="F:ATP binding"/>
    <property type="evidence" value="ECO:0007669"/>
    <property type="project" value="UniProtKB-KW"/>
</dbReference>
<dbReference type="InterPro" id="IPR050482">
    <property type="entry name" value="Sensor_HK_TwoCompSys"/>
</dbReference>
<dbReference type="InterPro" id="IPR003594">
    <property type="entry name" value="HATPase_dom"/>
</dbReference>
<feature type="transmembrane region" description="Helical" evidence="9">
    <location>
        <begin position="103"/>
        <end position="122"/>
    </location>
</feature>
<evidence type="ECO:0000259" key="10">
    <source>
        <dbReference type="SMART" id="SM00387"/>
    </source>
</evidence>
<feature type="domain" description="Histidine kinase/HSP90-like ATPase" evidence="10">
    <location>
        <begin position="277"/>
        <end position="366"/>
    </location>
</feature>
<gene>
    <name evidence="11" type="ORF">FHU41_002705</name>
</gene>
<organism evidence="11 12">
    <name type="scientific">Psychromicrobium silvestre</name>
    <dbReference type="NCBI Taxonomy" id="1645614"/>
    <lineage>
        <taxon>Bacteria</taxon>
        <taxon>Bacillati</taxon>
        <taxon>Actinomycetota</taxon>
        <taxon>Actinomycetes</taxon>
        <taxon>Micrococcales</taxon>
        <taxon>Micrococcaceae</taxon>
        <taxon>Psychromicrobium</taxon>
    </lineage>
</organism>
<feature type="transmembrane region" description="Helical" evidence="9">
    <location>
        <begin position="82"/>
        <end position="98"/>
    </location>
</feature>
<dbReference type="CDD" id="cd16917">
    <property type="entry name" value="HATPase_UhpB-NarQ-NarX-like"/>
    <property type="match status" value="1"/>
</dbReference>
<keyword evidence="9" id="KW-0812">Transmembrane</keyword>